<feature type="compositionally biased region" description="Polar residues" evidence="1">
    <location>
        <begin position="135"/>
        <end position="154"/>
    </location>
</feature>
<dbReference type="RefSeq" id="XP_035325378.1">
    <property type="nucleotide sequence ID" value="XM_035462448.1"/>
</dbReference>
<dbReference type="EMBL" id="JAANYQ010000001">
    <property type="protein sequence ID" value="KAF4126726.1"/>
    <property type="molecule type" value="Genomic_DNA"/>
</dbReference>
<dbReference type="PROSITE" id="PS50076">
    <property type="entry name" value="DNAJ_2"/>
    <property type="match status" value="1"/>
</dbReference>
<keyword evidence="4" id="KW-1185">Reference proteome</keyword>
<dbReference type="GeneID" id="55966693"/>
<dbReference type="InterPro" id="IPR001623">
    <property type="entry name" value="DnaJ_domain"/>
</dbReference>
<dbReference type="SMART" id="SM00271">
    <property type="entry name" value="DnaJ"/>
    <property type="match status" value="1"/>
</dbReference>
<feature type="compositionally biased region" description="Low complexity" evidence="1">
    <location>
        <begin position="514"/>
        <end position="523"/>
    </location>
</feature>
<evidence type="ECO:0000259" key="2">
    <source>
        <dbReference type="PROSITE" id="PS50076"/>
    </source>
</evidence>
<feature type="compositionally biased region" description="Polar residues" evidence="1">
    <location>
        <begin position="104"/>
        <end position="117"/>
    </location>
</feature>
<dbReference type="AlphaFoldDB" id="A0A9P4Z109"/>
<reference evidence="3" key="1">
    <citation type="submission" date="2020-03" db="EMBL/GenBank/DDBJ databases">
        <title>Site-based positive gene gene selection in Geosmithia morbida across the United States reveals a broad range of putative effectors and factors for local host and environmental adapation.</title>
        <authorList>
            <person name="Onufrak A."/>
            <person name="Murdoch R.W."/>
            <person name="Gazis R."/>
            <person name="Huff M."/>
            <person name="Staton M."/>
            <person name="Klingeman W."/>
            <person name="Hadziabdic D."/>
        </authorList>
    </citation>
    <scope>NUCLEOTIDE SEQUENCE</scope>
    <source>
        <strain evidence="3">1262</strain>
    </source>
</reference>
<feature type="compositionally biased region" description="Pro residues" evidence="1">
    <location>
        <begin position="228"/>
        <end position="239"/>
    </location>
</feature>
<dbReference type="CDD" id="cd06257">
    <property type="entry name" value="DnaJ"/>
    <property type="match status" value="1"/>
</dbReference>
<dbReference type="Proteomes" id="UP000749293">
    <property type="component" value="Unassembled WGS sequence"/>
</dbReference>
<comment type="caution">
    <text evidence="3">The sequence shown here is derived from an EMBL/GenBank/DDBJ whole genome shotgun (WGS) entry which is preliminary data.</text>
</comment>
<feature type="domain" description="J" evidence="2">
    <location>
        <begin position="6"/>
        <end position="72"/>
    </location>
</feature>
<accession>A0A9P4Z109</accession>
<dbReference type="Pfam" id="PF00226">
    <property type="entry name" value="DnaJ"/>
    <property type="match status" value="1"/>
</dbReference>
<feature type="region of interest" description="Disordered" evidence="1">
    <location>
        <begin position="427"/>
        <end position="715"/>
    </location>
</feature>
<protein>
    <submittedName>
        <fullName evidence="3">Molecular chaperone DnaJ</fullName>
    </submittedName>
</protein>
<dbReference type="InterPro" id="IPR036869">
    <property type="entry name" value="J_dom_sf"/>
</dbReference>
<dbReference type="PANTHER" id="PTHR44029:SF1">
    <property type="entry name" value="DNAJ HOMOLOG SUBFAMILY C MEMBER 21"/>
    <property type="match status" value="1"/>
</dbReference>
<evidence type="ECO:0000313" key="4">
    <source>
        <dbReference type="Proteomes" id="UP000749293"/>
    </source>
</evidence>
<organism evidence="3 4">
    <name type="scientific">Geosmithia morbida</name>
    <dbReference type="NCBI Taxonomy" id="1094350"/>
    <lineage>
        <taxon>Eukaryota</taxon>
        <taxon>Fungi</taxon>
        <taxon>Dikarya</taxon>
        <taxon>Ascomycota</taxon>
        <taxon>Pezizomycotina</taxon>
        <taxon>Sordariomycetes</taxon>
        <taxon>Hypocreomycetidae</taxon>
        <taxon>Hypocreales</taxon>
        <taxon>Bionectriaceae</taxon>
        <taxon>Geosmithia</taxon>
    </lineage>
</organism>
<sequence>MVSSRDYYADLELPPTAEIQDIRKQYRKLALKYHPDRNPGREHEANAQFLVIQKAHDVLTDPQQKAAFDATRGRATAKSRYPTASGVRGNPWADVAQQFPTPPRRNQSTRTPGSSAASGAERWNTRFSAGVPPTARQNAPTSSETRKNAAQTFANMRPKPQAKADAGSSRPVPPGPPPPTPPRTESAKQRQQAFFGVRRTGCQTRTTANGDEPPAASNNYSRRTETQNPPPPPPRPTPQPSTASYRMPDPLSGFREKTSSERQSSPYASHPGERTDPFDSSASPEKQARQQQTQQDTPPTPTGRPKAACRPRSKASESASDGDPKDGMFSAGTNPRADSQHFPMYEPLYNHYGSLSSKKHMHHSSLENHQVGVVQETTGSHGGVHLGRSADQLHQLAIPSGAREPPRHLSAFDREQHILLDRLIANAENPTEGPERRPLSPGPSVNSGSKANNRPYSFNIATDGGFTTPKPTTSLPGGSTEKINTSFVAGEDRNTWTFSAGTPIKDSPPESAWQQKTQEQQQQSPDIPPKVPEAETTNGYTKPAQGEGGFNAEGWSDQFGPETFVPPSRTNSMASPEKANANRKTPRRTKSTKSTTGDDEHSAILIEGSSDGEDEEEGVFTWRGRRSQGKAHATTGSPQAMDIDPPAAEPLTPSPERHVPRNIPVEPSRPEWRSGDFGGSSSDSAKPPTPEAVQLPQPPQPQPARVGGSEDSEEFKASFAELRNVAPFAPSDTGLRSLSDLRDSLPFESKPSNEIPLEMAEVTAANVAPQPLLFPNPPAAPRPPTTMGVASMKTNLPTWEKYVREFEEYERLWDQFNWRVTDHFATRKDNMTLLRREKGYMFLGARGDADFMAYIKTVQQDKEVRKRWDAACDEHEKRLQEFMAFREQMKA</sequence>
<dbReference type="GO" id="GO:0005737">
    <property type="term" value="C:cytoplasm"/>
    <property type="evidence" value="ECO:0007669"/>
    <property type="project" value="TreeGrafter"/>
</dbReference>
<feature type="compositionally biased region" description="Polar residues" evidence="1">
    <location>
        <begin position="443"/>
        <end position="460"/>
    </location>
</feature>
<feature type="region of interest" description="Disordered" evidence="1">
    <location>
        <begin position="63"/>
        <end position="342"/>
    </location>
</feature>
<evidence type="ECO:0000313" key="3">
    <source>
        <dbReference type="EMBL" id="KAF4126726.1"/>
    </source>
</evidence>
<dbReference type="Gene3D" id="1.10.287.110">
    <property type="entry name" value="DnaJ domain"/>
    <property type="match status" value="1"/>
</dbReference>
<proteinExistence type="predicted"/>
<gene>
    <name evidence="3" type="ORF">GMORB2_0463</name>
</gene>
<name>A0A9P4Z109_9HYPO</name>
<dbReference type="OrthoDB" id="10250354at2759"/>
<dbReference type="InterPro" id="IPR051964">
    <property type="entry name" value="Chaperone_stress_response"/>
</dbReference>
<feature type="compositionally biased region" description="Polar residues" evidence="1">
    <location>
        <begin position="469"/>
        <end position="487"/>
    </location>
</feature>
<evidence type="ECO:0000256" key="1">
    <source>
        <dbReference type="SAM" id="MobiDB-lite"/>
    </source>
</evidence>
<dbReference type="PANTHER" id="PTHR44029">
    <property type="entry name" value="DNAJ HOMOLOG SUBFAMILY C MEMBER 21"/>
    <property type="match status" value="1"/>
</dbReference>
<dbReference type="SUPFAM" id="SSF46565">
    <property type="entry name" value="Chaperone J-domain"/>
    <property type="match status" value="1"/>
</dbReference>
<feature type="compositionally biased region" description="Pro residues" evidence="1">
    <location>
        <begin position="171"/>
        <end position="182"/>
    </location>
</feature>
<dbReference type="PRINTS" id="PR00625">
    <property type="entry name" value="JDOMAIN"/>
</dbReference>